<feature type="compositionally biased region" description="Basic residues" evidence="1">
    <location>
        <begin position="101"/>
        <end position="110"/>
    </location>
</feature>
<sequence>MLLRYALVFTLLCGAATAASAQQSVVEPNPKKEARRSLRDARKYPAAEDLRQSHLAVTKHDLRPGESGRLRNPKDGSERYKFDNAGTPRVSDQRVGLGLSKNKRKIKATE</sequence>
<dbReference type="AlphaFoldDB" id="A0A3B7R123"/>
<evidence type="ECO:0000256" key="1">
    <source>
        <dbReference type="SAM" id="MobiDB-lite"/>
    </source>
</evidence>
<evidence type="ECO:0000313" key="3">
    <source>
        <dbReference type="EMBL" id="AYA37685.1"/>
    </source>
</evidence>
<dbReference type="Proteomes" id="UP000262802">
    <property type="component" value="Chromosome"/>
</dbReference>
<proteinExistence type="predicted"/>
<evidence type="ECO:0000313" key="4">
    <source>
        <dbReference type="Proteomes" id="UP000262802"/>
    </source>
</evidence>
<feature type="signal peptide" evidence="2">
    <location>
        <begin position="1"/>
        <end position="21"/>
    </location>
</feature>
<dbReference type="EMBL" id="CP032317">
    <property type="protein sequence ID" value="AYA37685.1"/>
    <property type="molecule type" value="Genomic_DNA"/>
</dbReference>
<organism evidence="3 4">
    <name type="scientific">Hymenobacter oligotrophus</name>
    <dbReference type="NCBI Taxonomy" id="2319843"/>
    <lineage>
        <taxon>Bacteria</taxon>
        <taxon>Pseudomonadati</taxon>
        <taxon>Bacteroidota</taxon>
        <taxon>Cytophagia</taxon>
        <taxon>Cytophagales</taxon>
        <taxon>Hymenobacteraceae</taxon>
        <taxon>Hymenobacter</taxon>
    </lineage>
</organism>
<accession>A0A3B7R123</accession>
<dbReference type="KEGG" id="hyh:D3Y59_11885"/>
<evidence type="ECO:0000256" key="2">
    <source>
        <dbReference type="SAM" id="SignalP"/>
    </source>
</evidence>
<dbReference type="RefSeq" id="WP_119445250.1">
    <property type="nucleotide sequence ID" value="NZ_CP032317.1"/>
</dbReference>
<feature type="compositionally biased region" description="Basic and acidic residues" evidence="1">
    <location>
        <begin position="29"/>
        <end position="82"/>
    </location>
</feature>
<dbReference type="OrthoDB" id="884774at2"/>
<feature type="region of interest" description="Disordered" evidence="1">
    <location>
        <begin position="20"/>
        <end position="110"/>
    </location>
</feature>
<name>A0A3B7R123_9BACT</name>
<reference evidence="3 4" key="1">
    <citation type="submission" date="2018-09" db="EMBL/GenBank/DDBJ databases">
        <title>Hymenobacter medium sp. nov., isolated from R2A medium.</title>
        <authorList>
            <person name="Yingchao G."/>
        </authorList>
    </citation>
    <scope>NUCLEOTIDE SEQUENCE [LARGE SCALE GENOMIC DNA]</scope>
    <source>
        <strain evidence="4">sh-6</strain>
    </source>
</reference>
<keyword evidence="4" id="KW-1185">Reference proteome</keyword>
<gene>
    <name evidence="3" type="ORF">D3Y59_11885</name>
</gene>
<keyword evidence="2" id="KW-0732">Signal</keyword>
<feature type="chain" id="PRO_5017826538" evidence="2">
    <location>
        <begin position="22"/>
        <end position="110"/>
    </location>
</feature>
<protein>
    <submittedName>
        <fullName evidence="3">Uncharacterized protein</fullName>
    </submittedName>
</protein>